<dbReference type="InterPro" id="IPR036700">
    <property type="entry name" value="BOBF_sf"/>
</dbReference>
<accession>A0A9E2KMG7</accession>
<gene>
    <name evidence="3" type="ORF">IAA31_03965</name>
</gene>
<comment type="caution">
    <text evidence="3">The sequence shown here is derived from an EMBL/GenBank/DDBJ whole genome shotgun (WGS) entry which is preliminary data.</text>
</comment>
<dbReference type="Pfam" id="PF04076">
    <property type="entry name" value="BOF"/>
    <property type="match status" value="1"/>
</dbReference>
<protein>
    <submittedName>
        <fullName evidence="3">NirD/YgiW/YdeI family stress tolerance protein</fullName>
    </submittedName>
</protein>
<reference evidence="3" key="1">
    <citation type="journal article" date="2021" name="PeerJ">
        <title>Extensive microbial diversity within the chicken gut microbiome revealed by metagenomics and culture.</title>
        <authorList>
            <person name="Gilroy R."/>
            <person name="Ravi A."/>
            <person name="Getino M."/>
            <person name="Pursley I."/>
            <person name="Horton D.L."/>
            <person name="Alikhan N.F."/>
            <person name="Baker D."/>
            <person name="Gharbi K."/>
            <person name="Hall N."/>
            <person name="Watson M."/>
            <person name="Adriaenssens E.M."/>
            <person name="Foster-Nyarko E."/>
            <person name="Jarju S."/>
            <person name="Secka A."/>
            <person name="Antonio M."/>
            <person name="Oren A."/>
            <person name="Chaudhuri R.R."/>
            <person name="La Ragione R."/>
            <person name="Hildebrand F."/>
            <person name="Pallen M.J."/>
        </authorList>
    </citation>
    <scope>NUCLEOTIDE SEQUENCE</scope>
    <source>
        <strain evidence="3">687</strain>
    </source>
</reference>
<dbReference type="PANTHER" id="PTHR36571">
    <property type="entry name" value="PROTEIN YGIW"/>
    <property type="match status" value="1"/>
</dbReference>
<dbReference type="AlphaFoldDB" id="A0A9E2KMG7"/>
<evidence type="ECO:0000256" key="2">
    <source>
        <dbReference type="SAM" id="SignalP"/>
    </source>
</evidence>
<evidence type="ECO:0000313" key="3">
    <source>
        <dbReference type="EMBL" id="MBU3826629.1"/>
    </source>
</evidence>
<dbReference type="EMBL" id="JAHLFG010000040">
    <property type="protein sequence ID" value="MBU3826629.1"/>
    <property type="molecule type" value="Genomic_DNA"/>
</dbReference>
<dbReference type="Proteomes" id="UP000824150">
    <property type="component" value="Unassembled WGS sequence"/>
</dbReference>
<proteinExistence type="predicted"/>
<organism evidence="3 4">
    <name type="scientific">Candidatus Anaerobiospirillum merdipullorum</name>
    <dbReference type="NCBI Taxonomy" id="2838450"/>
    <lineage>
        <taxon>Bacteria</taxon>
        <taxon>Pseudomonadati</taxon>
        <taxon>Pseudomonadota</taxon>
        <taxon>Gammaproteobacteria</taxon>
        <taxon>Aeromonadales</taxon>
        <taxon>Succinivibrionaceae</taxon>
        <taxon>Anaerobiospirillum</taxon>
    </lineage>
</organism>
<evidence type="ECO:0000256" key="1">
    <source>
        <dbReference type="ARBA" id="ARBA00022729"/>
    </source>
</evidence>
<dbReference type="Gene3D" id="2.40.50.200">
    <property type="entry name" value="Bacterial OB-fold"/>
    <property type="match status" value="1"/>
</dbReference>
<keyword evidence="1 2" id="KW-0732">Signal</keyword>
<name>A0A9E2KMG7_9GAMM</name>
<dbReference type="PANTHER" id="PTHR36571:SF1">
    <property type="entry name" value="PROTEIN YGIW"/>
    <property type="match status" value="1"/>
</dbReference>
<feature type="chain" id="PRO_5038759397" evidence="2">
    <location>
        <begin position="26"/>
        <end position="139"/>
    </location>
</feature>
<dbReference type="SUPFAM" id="SSF101756">
    <property type="entry name" value="Hypothetical protein YgiW"/>
    <property type="match status" value="1"/>
</dbReference>
<dbReference type="InterPro" id="IPR005220">
    <property type="entry name" value="CarO-like"/>
</dbReference>
<dbReference type="NCBIfam" id="NF033674">
    <property type="entry name" value="stress_OB_fold"/>
    <property type="match status" value="1"/>
</dbReference>
<feature type="signal peptide" evidence="2">
    <location>
        <begin position="1"/>
        <end position="25"/>
    </location>
</feature>
<sequence>MAVPIIHTLCTLGLSAVLLASSVQAHPFEHFFAQGGHHGPRGFQRMEQTTIADIKRNGRDDEYVILRGSLTKYYGDESYEFRDGSGDTIEVKLDDDEDWSYLSKDEPIFILGKLDVDWFSLKVDVKRAVPVSNYSNSAR</sequence>
<evidence type="ECO:0000313" key="4">
    <source>
        <dbReference type="Proteomes" id="UP000824150"/>
    </source>
</evidence>
<reference evidence="3" key="2">
    <citation type="submission" date="2021-04" db="EMBL/GenBank/DDBJ databases">
        <authorList>
            <person name="Gilroy R."/>
        </authorList>
    </citation>
    <scope>NUCLEOTIDE SEQUENCE</scope>
    <source>
        <strain evidence="3">687</strain>
    </source>
</reference>